<dbReference type="CDD" id="cd04781">
    <property type="entry name" value="HTH_MerR-like_sg6"/>
    <property type="match status" value="1"/>
</dbReference>
<dbReference type="PANTHER" id="PTHR30204:SF97">
    <property type="entry name" value="MERR FAMILY REGULATORY PROTEIN"/>
    <property type="match status" value="1"/>
</dbReference>
<dbReference type="Proteomes" id="UP000037442">
    <property type="component" value="Unassembled WGS sequence"/>
</dbReference>
<dbReference type="AlphaFoldDB" id="A0A0L7N8X8"/>
<feature type="domain" description="HTH merR-type" evidence="2">
    <location>
        <begin position="1"/>
        <end position="68"/>
    </location>
</feature>
<dbReference type="EMBL" id="JNVD01000005">
    <property type="protein sequence ID" value="KOC30480.1"/>
    <property type="molecule type" value="Genomic_DNA"/>
</dbReference>
<protein>
    <submittedName>
        <fullName evidence="3">MerR family transcriptional regulator</fullName>
    </submittedName>
</protein>
<dbReference type="PROSITE" id="PS50937">
    <property type="entry name" value="HTH_MERR_2"/>
    <property type="match status" value="1"/>
</dbReference>
<organism evidence="3 4">
    <name type="scientific">Comamonas testosteroni</name>
    <name type="common">Pseudomonas testosteroni</name>
    <dbReference type="NCBI Taxonomy" id="285"/>
    <lineage>
        <taxon>Bacteria</taxon>
        <taxon>Pseudomonadati</taxon>
        <taxon>Pseudomonadota</taxon>
        <taxon>Betaproteobacteria</taxon>
        <taxon>Burkholderiales</taxon>
        <taxon>Comamonadaceae</taxon>
        <taxon>Comamonas</taxon>
    </lineage>
</organism>
<dbReference type="InterPro" id="IPR047057">
    <property type="entry name" value="MerR_fam"/>
</dbReference>
<dbReference type="InterPro" id="IPR000551">
    <property type="entry name" value="MerR-type_HTH_dom"/>
</dbReference>
<proteinExistence type="predicted"/>
<keyword evidence="1" id="KW-0238">DNA-binding</keyword>
<accession>A0A0L7N8X8</accession>
<gene>
    <name evidence="3" type="ORF">GL58_21520</name>
</gene>
<dbReference type="PRINTS" id="PR00040">
    <property type="entry name" value="HTHMERR"/>
</dbReference>
<dbReference type="PATRIC" id="fig|285.49.peg.4454"/>
<dbReference type="RefSeq" id="WP_053281734.1">
    <property type="nucleotide sequence ID" value="NZ_JNVD01000005.1"/>
</dbReference>
<evidence type="ECO:0000313" key="4">
    <source>
        <dbReference type="Proteomes" id="UP000037442"/>
    </source>
</evidence>
<dbReference type="Gene3D" id="1.10.1660.10">
    <property type="match status" value="1"/>
</dbReference>
<reference evidence="4" key="1">
    <citation type="submission" date="2014-06" db="EMBL/GenBank/DDBJ databases">
        <title>Draft genome sequence of C. testosteroni WDL7.</title>
        <authorList>
            <person name="Wu Y."/>
            <person name="Seshan H."/>
            <person name="Arumugam K."/>
        </authorList>
    </citation>
    <scope>NUCLEOTIDE SEQUENCE [LARGE SCALE GENOMIC DNA]</scope>
    <source>
        <strain evidence="4">WDL7</strain>
    </source>
</reference>
<sequence>MDITEVAKRTGLSAPTLRFYEEKGLIRSIGRHGQRRLFDAQVLEHLSVIALGRAAGFSLDEIRAMLPPDGEIQVHREMLLAKADLVERSIKQLKAVRDGLRHAANCPEKNHLDCPTFQRLMHAALAGKIQPLKVAASKAKST</sequence>
<comment type="caution">
    <text evidence="3">The sequence shown here is derived from an EMBL/GenBank/DDBJ whole genome shotgun (WGS) entry which is preliminary data.</text>
</comment>
<dbReference type="InterPro" id="IPR009061">
    <property type="entry name" value="DNA-bd_dom_put_sf"/>
</dbReference>
<dbReference type="PANTHER" id="PTHR30204">
    <property type="entry name" value="REDOX-CYCLING DRUG-SENSING TRANSCRIPTIONAL ACTIVATOR SOXR"/>
    <property type="match status" value="1"/>
</dbReference>
<name>A0A0L7N8X8_COMTE</name>
<dbReference type="GO" id="GO:0003700">
    <property type="term" value="F:DNA-binding transcription factor activity"/>
    <property type="evidence" value="ECO:0007669"/>
    <property type="project" value="InterPro"/>
</dbReference>
<evidence type="ECO:0000313" key="3">
    <source>
        <dbReference type="EMBL" id="KOC30480.1"/>
    </source>
</evidence>
<dbReference type="SUPFAM" id="SSF46955">
    <property type="entry name" value="Putative DNA-binding domain"/>
    <property type="match status" value="1"/>
</dbReference>
<dbReference type="GO" id="GO:0003677">
    <property type="term" value="F:DNA binding"/>
    <property type="evidence" value="ECO:0007669"/>
    <property type="project" value="UniProtKB-KW"/>
</dbReference>
<dbReference type="Pfam" id="PF13411">
    <property type="entry name" value="MerR_1"/>
    <property type="match status" value="1"/>
</dbReference>
<evidence type="ECO:0000259" key="2">
    <source>
        <dbReference type="PROSITE" id="PS50937"/>
    </source>
</evidence>
<dbReference type="SMART" id="SM00422">
    <property type="entry name" value="HTH_MERR"/>
    <property type="match status" value="1"/>
</dbReference>
<evidence type="ECO:0000256" key="1">
    <source>
        <dbReference type="ARBA" id="ARBA00023125"/>
    </source>
</evidence>